<evidence type="ECO:0000256" key="2">
    <source>
        <dbReference type="ARBA" id="ARBA00023015"/>
    </source>
</evidence>
<keyword evidence="2" id="KW-0805">Transcription regulation</keyword>
<keyword evidence="6" id="KW-0175">Coiled coil</keyword>
<proteinExistence type="predicted"/>
<feature type="domain" description="MADS-box" evidence="7">
    <location>
        <begin position="1"/>
        <end position="61"/>
    </location>
</feature>
<dbReference type="InterPro" id="IPR033896">
    <property type="entry name" value="MEF2-like_N"/>
</dbReference>
<dbReference type="GO" id="GO:0045944">
    <property type="term" value="P:positive regulation of transcription by RNA polymerase II"/>
    <property type="evidence" value="ECO:0007669"/>
    <property type="project" value="InterPro"/>
</dbReference>
<evidence type="ECO:0000256" key="3">
    <source>
        <dbReference type="ARBA" id="ARBA00023125"/>
    </source>
</evidence>
<sequence>MGRGKIEIRRIEDSSNRQVTFSKRRNGLLKKAKELAILCDAEIGLIVFSSTGRLYDYANTNMKSVIDRFGKTKVEQKQGLDMHSEIKIWQKEAGSLRQQLHSLDEAHRKLLGERLSQLSVKDLKDLEVQLERSLHNVRKEKGQAQRSEIQELHHKVNLVQQENMELKKKVNVMSQENVEMYNKVYAWGSNEGVNRGMHTSYSLMNENISLHLQQQQQQDVAVAQPISPKFGMLQLL</sequence>
<evidence type="ECO:0000313" key="9">
    <source>
        <dbReference type="Proteomes" id="UP001515500"/>
    </source>
</evidence>
<dbReference type="Gene3D" id="3.40.1810.10">
    <property type="entry name" value="Transcription factor, MADS-box"/>
    <property type="match status" value="1"/>
</dbReference>
<dbReference type="SMART" id="SM00432">
    <property type="entry name" value="MADS"/>
    <property type="match status" value="1"/>
</dbReference>
<dbReference type="Proteomes" id="UP001515500">
    <property type="component" value="Chromosome 5"/>
</dbReference>
<keyword evidence="9" id="KW-1185">Reference proteome</keyword>
<organism evidence="9 10">
    <name type="scientific">Dioscorea cayennensis subsp. rotundata</name>
    <name type="common">White Guinea yam</name>
    <name type="synonym">Dioscorea rotundata</name>
    <dbReference type="NCBI Taxonomy" id="55577"/>
    <lineage>
        <taxon>Eukaryota</taxon>
        <taxon>Viridiplantae</taxon>
        <taxon>Streptophyta</taxon>
        <taxon>Embryophyta</taxon>
        <taxon>Tracheophyta</taxon>
        <taxon>Spermatophyta</taxon>
        <taxon>Magnoliopsida</taxon>
        <taxon>Liliopsida</taxon>
        <taxon>Dioscoreales</taxon>
        <taxon>Dioscoreaceae</taxon>
        <taxon>Dioscorea</taxon>
    </lineage>
</organism>
<evidence type="ECO:0000256" key="4">
    <source>
        <dbReference type="ARBA" id="ARBA00023163"/>
    </source>
</evidence>
<evidence type="ECO:0000256" key="5">
    <source>
        <dbReference type="ARBA" id="ARBA00023242"/>
    </source>
</evidence>
<dbReference type="GeneID" id="120261361"/>
<evidence type="ECO:0000256" key="6">
    <source>
        <dbReference type="SAM" id="Coils"/>
    </source>
</evidence>
<evidence type="ECO:0000313" key="10">
    <source>
        <dbReference type="RefSeq" id="XP_039125160.1"/>
    </source>
</evidence>
<dbReference type="Pfam" id="PF00319">
    <property type="entry name" value="SRF-TF"/>
    <property type="match status" value="1"/>
</dbReference>
<dbReference type="PROSITE" id="PS51297">
    <property type="entry name" value="K_BOX"/>
    <property type="match status" value="1"/>
</dbReference>
<feature type="domain" description="K-box" evidence="8">
    <location>
        <begin position="86"/>
        <end position="176"/>
    </location>
</feature>
<name>A0AB40BCV5_DIOCR</name>
<evidence type="ECO:0000256" key="1">
    <source>
        <dbReference type="ARBA" id="ARBA00004123"/>
    </source>
</evidence>
<dbReference type="InterPro" id="IPR002100">
    <property type="entry name" value="TF_MADSbox"/>
</dbReference>
<dbReference type="AlphaFoldDB" id="A0AB40BCV5"/>
<dbReference type="GO" id="GO:0003700">
    <property type="term" value="F:DNA-binding transcription factor activity"/>
    <property type="evidence" value="ECO:0007669"/>
    <property type="project" value="InterPro"/>
</dbReference>
<dbReference type="InterPro" id="IPR036879">
    <property type="entry name" value="TF_MADSbox_sf"/>
</dbReference>
<comment type="subcellular location">
    <subcellularLocation>
        <location evidence="1">Nucleus</location>
    </subcellularLocation>
</comment>
<keyword evidence="4" id="KW-0804">Transcription</keyword>
<dbReference type="GO" id="GO:0000977">
    <property type="term" value="F:RNA polymerase II transcription regulatory region sequence-specific DNA binding"/>
    <property type="evidence" value="ECO:0007669"/>
    <property type="project" value="InterPro"/>
</dbReference>
<dbReference type="PROSITE" id="PS50066">
    <property type="entry name" value="MADS_BOX_2"/>
    <property type="match status" value="1"/>
</dbReference>
<dbReference type="Pfam" id="PF01486">
    <property type="entry name" value="K-box"/>
    <property type="match status" value="1"/>
</dbReference>
<dbReference type="PRINTS" id="PR00404">
    <property type="entry name" value="MADSDOMAIN"/>
</dbReference>
<dbReference type="GO" id="GO:0046983">
    <property type="term" value="F:protein dimerization activity"/>
    <property type="evidence" value="ECO:0007669"/>
    <property type="project" value="InterPro"/>
</dbReference>
<dbReference type="SUPFAM" id="SSF55455">
    <property type="entry name" value="SRF-like"/>
    <property type="match status" value="1"/>
</dbReference>
<evidence type="ECO:0000259" key="8">
    <source>
        <dbReference type="PROSITE" id="PS51297"/>
    </source>
</evidence>
<evidence type="ECO:0000259" key="7">
    <source>
        <dbReference type="PROSITE" id="PS50066"/>
    </source>
</evidence>
<keyword evidence="5" id="KW-0539">Nucleus</keyword>
<accession>A0AB40BCV5</accession>
<keyword evidence="3" id="KW-0238">DNA-binding</keyword>
<gene>
    <name evidence="10" type="primary">LOC120261361</name>
</gene>
<dbReference type="PANTHER" id="PTHR48019">
    <property type="entry name" value="SERUM RESPONSE FACTOR HOMOLOG"/>
    <property type="match status" value="1"/>
</dbReference>
<dbReference type="CDD" id="cd00265">
    <property type="entry name" value="MADS_MEF2_like"/>
    <property type="match status" value="1"/>
</dbReference>
<dbReference type="InterPro" id="IPR002487">
    <property type="entry name" value="TF_Kbox"/>
</dbReference>
<feature type="coiled-coil region" evidence="6">
    <location>
        <begin position="120"/>
        <end position="176"/>
    </location>
</feature>
<dbReference type="RefSeq" id="XP_039125160.1">
    <property type="nucleotide sequence ID" value="XM_039269226.1"/>
</dbReference>
<reference evidence="10" key="1">
    <citation type="submission" date="2025-08" db="UniProtKB">
        <authorList>
            <consortium name="RefSeq"/>
        </authorList>
    </citation>
    <scope>IDENTIFICATION</scope>
</reference>
<dbReference type="GO" id="GO:0005634">
    <property type="term" value="C:nucleus"/>
    <property type="evidence" value="ECO:0007669"/>
    <property type="project" value="UniProtKB-SubCell"/>
</dbReference>
<dbReference type="InterPro" id="IPR050142">
    <property type="entry name" value="MADS-box/MEF2_TF"/>
</dbReference>
<protein>
    <submittedName>
        <fullName evidence="10">MADS-box transcription factor 23-like</fullName>
    </submittedName>
</protein>
<dbReference type="PROSITE" id="PS00350">
    <property type="entry name" value="MADS_BOX_1"/>
    <property type="match status" value="1"/>
</dbReference>